<organism evidence="2">
    <name type="scientific">Rhizophagus irregularis (strain DAOM 181602 / DAOM 197198 / MUCL 43194)</name>
    <name type="common">Arbuscular mycorrhizal fungus</name>
    <name type="synonym">Glomus intraradices</name>
    <dbReference type="NCBI Taxonomy" id="747089"/>
    <lineage>
        <taxon>Eukaryota</taxon>
        <taxon>Fungi</taxon>
        <taxon>Fungi incertae sedis</taxon>
        <taxon>Mucoromycota</taxon>
        <taxon>Glomeromycotina</taxon>
        <taxon>Glomeromycetes</taxon>
        <taxon>Glomerales</taxon>
        <taxon>Glomeraceae</taxon>
        <taxon>Rhizophagus</taxon>
    </lineage>
</organism>
<dbReference type="VEuPathDB" id="FungiDB:RhiirFUN_020277"/>
<dbReference type="EMBL" id="KI284397">
    <property type="protein sequence ID" value="ESA12937.1"/>
    <property type="molecule type" value="Genomic_DNA"/>
</dbReference>
<sequence length="295" mass="34173">MLSDADDYNVNIQVGENENIKEFHAHSNVLRARSPYFKSAFSNKWIAKTNNNMIEFENPNINPTKLQEEPERFFLFQNDLKKAIKKSKSSSNQFVEFINNIPIIWDKTPETIKSKYKVLSGELEKLNKPSGLTIVSYDPGQKKKYKRRPKENYIRQRNDKINKEKKNLDKLSVDKNFSLMNPEAKPPPVISSVVPPLELSGVFMLPPDESSVSPPLQLMDLMKNTSLIPDVSYPVIPSNPLPDVIPLPSQFQSTETDFFMENTAIYDQYAEYFRLKNYENTVDYFDYSNYANNFL</sequence>
<dbReference type="Gene3D" id="3.30.710.10">
    <property type="entry name" value="Potassium Channel Kv1.1, Chain A"/>
    <property type="match status" value="1"/>
</dbReference>
<name>U9TZT7_RHIID</name>
<dbReference type="PROSITE" id="PS50097">
    <property type="entry name" value="BTB"/>
    <property type="match status" value="1"/>
</dbReference>
<accession>U9TZT7</accession>
<dbReference type="Pfam" id="PF00651">
    <property type="entry name" value="BTB"/>
    <property type="match status" value="1"/>
</dbReference>
<dbReference type="AlphaFoldDB" id="U9TZT7"/>
<dbReference type="HOGENOM" id="CLU_943794_0_0_1"/>
<evidence type="ECO:0000313" key="2">
    <source>
        <dbReference type="EMBL" id="ESA12937.1"/>
    </source>
</evidence>
<dbReference type="SUPFAM" id="SSF54695">
    <property type="entry name" value="POZ domain"/>
    <property type="match status" value="1"/>
</dbReference>
<reference evidence="2" key="1">
    <citation type="submission" date="2013-07" db="EMBL/GenBank/DDBJ databases">
        <title>The genome of an arbuscular mycorrhizal fungus provides insights into the evolution of the oldest plant symbiosis.</title>
        <authorList>
            <consortium name="DOE Joint Genome Institute"/>
            <person name="Tisserant E."/>
            <person name="Malbreil M."/>
            <person name="Kuo A."/>
            <person name="Kohler A."/>
            <person name="Symeonidi A."/>
            <person name="Balestrini R."/>
            <person name="Charron P."/>
            <person name="Duensing N."/>
            <person name="Frei-dit-Frey N."/>
            <person name="Gianinazzi-Pearson V."/>
            <person name="Gilbert B."/>
            <person name="Handa Y."/>
            <person name="Hijri M."/>
            <person name="Kaul R."/>
            <person name="Kawaguchi M."/>
            <person name="Krajinski F."/>
            <person name="Lammers P."/>
            <person name="Lapierre D."/>
            <person name="Masclaux F.G."/>
            <person name="Murat C."/>
            <person name="Morin E."/>
            <person name="Ndikumana S."/>
            <person name="Pagni M."/>
            <person name="Petitpierre D."/>
            <person name="Requena N."/>
            <person name="Rosikiewicz P."/>
            <person name="Riley R."/>
            <person name="Saito K."/>
            <person name="San Clemente H."/>
            <person name="Shapiro H."/>
            <person name="van Tuinen D."/>
            <person name="Becard G."/>
            <person name="Bonfante P."/>
            <person name="Paszkowski U."/>
            <person name="Shachar-Hill Y."/>
            <person name="Young J.P."/>
            <person name="Sanders I.R."/>
            <person name="Henrissat B."/>
            <person name="Rensing S.A."/>
            <person name="Grigoriev I.V."/>
            <person name="Corradi N."/>
            <person name="Roux C."/>
            <person name="Martin F."/>
        </authorList>
    </citation>
    <scope>NUCLEOTIDE SEQUENCE</scope>
    <source>
        <strain evidence="2">DAOM 197198</strain>
    </source>
</reference>
<protein>
    <recommendedName>
        <fullName evidence="1">BTB domain-containing protein</fullName>
    </recommendedName>
</protein>
<gene>
    <name evidence="2" type="ORF">GLOINDRAFT_26577</name>
</gene>
<evidence type="ECO:0000259" key="1">
    <source>
        <dbReference type="PROSITE" id="PS50097"/>
    </source>
</evidence>
<dbReference type="InterPro" id="IPR000210">
    <property type="entry name" value="BTB/POZ_dom"/>
</dbReference>
<dbReference type="InterPro" id="IPR011333">
    <property type="entry name" value="SKP1/BTB/POZ_sf"/>
</dbReference>
<feature type="domain" description="BTB" evidence="1">
    <location>
        <begin position="8"/>
        <end position="44"/>
    </location>
</feature>
<proteinExistence type="predicted"/>